<dbReference type="Proteomes" id="UP000179274">
    <property type="component" value="Unassembled WGS sequence"/>
</dbReference>
<protein>
    <submittedName>
        <fullName evidence="2">Uncharacterized protein</fullName>
    </submittedName>
</protein>
<proteinExistence type="predicted"/>
<accession>A0A1F6YIX5</accession>
<evidence type="ECO:0000313" key="3">
    <source>
        <dbReference type="Proteomes" id="UP000179274"/>
    </source>
</evidence>
<feature type="transmembrane region" description="Helical" evidence="1">
    <location>
        <begin position="7"/>
        <end position="24"/>
    </location>
</feature>
<keyword evidence="1" id="KW-0472">Membrane</keyword>
<keyword evidence="1" id="KW-1133">Transmembrane helix</keyword>
<comment type="caution">
    <text evidence="2">The sequence shown here is derived from an EMBL/GenBank/DDBJ whole genome shotgun (WGS) entry which is preliminary data.</text>
</comment>
<keyword evidence="1" id="KW-0812">Transmembrane</keyword>
<dbReference type="EMBL" id="MFVW01000020">
    <property type="protein sequence ID" value="OGJ06329.1"/>
    <property type="molecule type" value="Genomic_DNA"/>
</dbReference>
<evidence type="ECO:0000313" key="2">
    <source>
        <dbReference type="EMBL" id="OGJ06329.1"/>
    </source>
</evidence>
<sequence length="149" mass="16481">MKKGNAVLELIVVLALVIFALWSMKNNSTVIVNDTPEIVSTEDTSTGSVNVVVPVKPISYAQALVKFKDSRIQLDQNCQAYPNVMTFKNNTEIMVDNRSPLARIVKIGSVYNIKAYGFKIIRLSSLTLPTTWFVDCGTSQNVATILIQK</sequence>
<organism evidence="2 3">
    <name type="scientific">Candidatus Nomurabacteria bacterium RIFOXYA1_FULL_35_17</name>
    <dbReference type="NCBI Taxonomy" id="1801798"/>
    <lineage>
        <taxon>Bacteria</taxon>
        <taxon>Candidatus Nomuraibacteriota</taxon>
    </lineage>
</organism>
<gene>
    <name evidence="2" type="ORF">A2192_01600</name>
</gene>
<evidence type="ECO:0000256" key="1">
    <source>
        <dbReference type="SAM" id="Phobius"/>
    </source>
</evidence>
<dbReference type="AlphaFoldDB" id="A0A1F6YIX5"/>
<name>A0A1F6YIX5_9BACT</name>
<reference evidence="2 3" key="1">
    <citation type="journal article" date="2016" name="Nat. Commun.">
        <title>Thousands of microbial genomes shed light on interconnected biogeochemical processes in an aquifer system.</title>
        <authorList>
            <person name="Anantharaman K."/>
            <person name="Brown C.T."/>
            <person name="Hug L.A."/>
            <person name="Sharon I."/>
            <person name="Castelle C.J."/>
            <person name="Probst A.J."/>
            <person name="Thomas B.C."/>
            <person name="Singh A."/>
            <person name="Wilkins M.J."/>
            <person name="Karaoz U."/>
            <person name="Brodie E.L."/>
            <person name="Williams K.H."/>
            <person name="Hubbard S.S."/>
            <person name="Banfield J.F."/>
        </authorList>
    </citation>
    <scope>NUCLEOTIDE SEQUENCE [LARGE SCALE GENOMIC DNA]</scope>
</reference>